<organism evidence="3">
    <name type="scientific">Caenorhabditis brenneri</name>
    <name type="common">Nematode worm</name>
    <dbReference type="NCBI Taxonomy" id="135651"/>
    <lineage>
        <taxon>Eukaryota</taxon>
        <taxon>Metazoa</taxon>
        <taxon>Ecdysozoa</taxon>
        <taxon>Nematoda</taxon>
        <taxon>Chromadorea</taxon>
        <taxon>Rhabditida</taxon>
        <taxon>Rhabditina</taxon>
        <taxon>Rhabditomorpha</taxon>
        <taxon>Rhabditoidea</taxon>
        <taxon>Rhabditidae</taxon>
        <taxon>Peloderinae</taxon>
        <taxon>Caenorhabditis</taxon>
    </lineage>
</organism>
<protein>
    <submittedName>
        <fullName evidence="2">Uncharacterized protein</fullName>
    </submittedName>
</protein>
<sequence>MSEQSHDMEGLADAPEAASPGPKDPVDGAPHEIEHDDDDVDDQDRQQSTHGHPGTNSQKWLVNFLNTVLSGDDEEDEEADLDDPEVLEQKRKQFRAKVDKCLDEALAAVSDGANTSKASEDKEDSEDEEDSDDEDPKK</sequence>
<feature type="compositionally biased region" description="Basic and acidic residues" evidence="1">
    <location>
        <begin position="24"/>
        <end position="34"/>
    </location>
</feature>
<dbReference type="InParanoid" id="G0P9W8"/>
<dbReference type="Proteomes" id="UP000008068">
    <property type="component" value="Unassembled WGS sequence"/>
</dbReference>
<reference evidence="3" key="1">
    <citation type="submission" date="2011-07" db="EMBL/GenBank/DDBJ databases">
        <authorList>
            <consortium name="Caenorhabditis brenneri Sequencing and Analysis Consortium"/>
            <person name="Wilson R.K."/>
        </authorList>
    </citation>
    <scope>NUCLEOTIDE SEQUENCE [LARGE SCALE GENOMIC DNA]</scope>
    <source>
        <strain evidence="3">PB2801</strain>
    </source>
</reference>
<feature type="region of interest" description="Disordered" evidence="1">
    <location>
        <begin position="107"/>
        <end position="138"/>
    </location>
</feature>
<dbReference type="HOGENOM" id="CLU_1857030_0_0_1"/>
<evidence type="ECO:0000313" key="3">
    <source>
        <dbReference type="Proteomes" id="UP000008068"/>
    </source>
</evidence>
<keyword evidence="3" id="KW-1185">Reference proteome</keyword>
<name>G0P9W8_CAEBE</name>
<dbReference type="EMBL" id="GL380159">
    <property type="protein sequence ID" value="EGT48764.1"/>
    <property type="molecule type" value="Genomic_DNA"/>
</dbReference>
<feature type="region of interest" description="Disordered" evidence="1">
    <location>
        <begin position="1"/>
        <end position="60"/>
    </location>
</feature>
<proteinExistence type="predicted"/>
<accession>G0P9W8</accession>
<evidence type="ECO:0000256" key="1">
    <source>
        <dbReference type="SAM" id="MobiDB-lite"/>
    </source>
</evidence>
<dbReference type="AlphaFoldDB" id="G0P9W8"/>
<gene>
    <name evidence="2" type="ORF">CAEBREN_21988</name>
</gene>
<evidence type="ECO:0000313" key="2">
    <source>
        <dbReference type="EMBL" id="EGT48764.1"/>
    </source>
</evidence>
<feature type="compositionally biased region" description="Polar residues" evidence="1">
    <location>
        <begin position="48"/>
        <end position="60"/>
    </location>
</feature>
<feature type="compositionally biased region" description="Acidic residues" evidence="1">
    <location>
        <begin position="121"/>
        <end position="138"/>
    </location>
</feature>